<accession>A0A8J6NIL4</accession>
<comment type="caution">
    <text evidence="7">The sequence shown here is derived from an EMBL/GenBank/DDBJ whole genome shotgun (WGS) entry which is preliminary data.</text>
</comment>
<evidence type="ECO:0000256" key="4">
    <source>
        <dbReference type="ARBA" id="ARBA00022764"/>
    </source>
</evidence>
<keyword evidence="4" id="KW-0574">Periplasm</keyword>
<dbReference type="PANTHER" id="PTHR30222">
    <property type="entry name" value="SPERMIDINE/PUTRESCINE-BINDING PERIPLASMIC PROTEIN"/>
    <property type="match status" value="1"/>
</dbReference>
<evidence type="ECO:0000256" key="6">
    <source>
        <dbReference type="SAM" id="SignalP"/>
    </source>
</evidence>
<dbReference type="PRINTS" id="PR00909">
    <property type="entry name" value="SPERMDNBNDNG"/>
</dbReference>
<feature type="signal peptide" evidence="6">
    <location>
        <begin position="1"/>
        <end position="29"/>
    </location>
</feature>
<keyword evidence="2" id="KW-0813">Transport</keyword>
<evidence type="ECO:0000313" key="7">
    <source>
        <dbReference type="EMBL" id="MBC8334564.1"/>
    </source>
</evidence>
<evidence type="ECO:0000256" key="1">
    <source>
        <dbReference type="ARBA" id="ARBA00004418"/>
    </source>
</evidence>
<name>A0A8J6NIL4_9CHLR</name>
<dbReference type="CDD" id="cd13590">
    <property type="entry name" value="PBP2_PotD_PotF_like"/>
    <property type="match status" value="1"/>
</dbReference>
<dbReference type="InterPro" id="IPR006059">
    <property type="entry name" value="SBP"/>
</dbReference>
<gene>
    <name evidence="7" type="ORF">H8E29_04810</name>
</gene>
<dbReference type="PANTHER" id="PTHR30222:SF17">
    <property type="entry name" value="SPERMIDINE_PUTRESCINE-BINDING PERIPLASMIC PROTEIN"/>
    <property type="match status" value="1"/>
</dbReference>
<protein>
    <submittedName>
        <fullName evidence="7">Spermidine/putrescine ABC transporter substrate-binding protein</fullName>
    </submittedName>
</protein>
<dbReference type="PIRSF" id="PIRSF019574">
    <property type="entry name" value="Periplasmic_polyamine_BP"/>
    <property type="match status" value="1"/>
</dbReference>
<organism evidence="7 8">
    <name type="scientific">Candidatus Desulfolinea nitratireducens</name>
    <dbReference type="NCBI Taxonomy" id="2841698"/>
    <lineage>
        <taxon>Bacteria</taxon>
        <taxon>Bacillati</taxon>
        <taxon>Chloroflexota</taxon>
        <taxon>Anaerolineae</taxon>
        <taxon>Anaerolineales</taxon>
        <taxon>Anaerolineales incertae sedis</taxon>
        <taxon>Candidatus Desulfolinea</taxon>
    </lineage>
</organism>
<dbReference type="GO" id="GO:0015846">
    <property type="term" value="P:polyamine transport"/>
    <property type="evidence" value="ECO:0007669"/>
    <property type="project" value="InterPro"/>
</dbReference>
<evidence type="ECO:0000256" key="3">
    <source>
        <dbReference type="ARBA" id="ARBA00022729"/>
    </source>
</evidence>
<proteinExistence type="predicted"/>
<evidence type="ECO:0000256" key="2">
    <source>
        <dbReference type="ARBA" id="ARBA00022448"/>
    </source>
</evidence>
<keyword evidence="3 6" id="KW-0732">Signal</keyword>
<evidence type="ECO:0000313" key="8">
    <source>
        <dbReference type="Proteomes" id="UP000614469"/>
    </source>
</evidence>
<evidence type="ECO:0000256" key="5">
    <source>
        <dbReference type="PIRSR" id="PIRSR019574-1"/>
    </source>
</evidence>
<dbReference type="SUPFAM" id="SSF53850">
    <property type="entry name" value="Periplasmic binding protein-like II"/>
    <property type="match status" value="1"/>
</dbReference>
<dbReference type="GO" id="GO:0019808">
    <property type="term" value="F:polyamine binding"/>
    <property type="evidence" value="ECO:0007669"/>
    <property type="project" value="InterPro"/>
</dbReference>
<sequence length="368" mass="40679">MNHNMKVTSKFFQFAPILLLVLVSACAPAATPTAEPATEVAPVAESTVLNIYNWEDYMDDTILAAFEEEYGITINYTTYTSNEELIDVLMAGPVDYDLVVPSDYAVEFLRGESMFGSLDKTNIPNFANIAPTFINPSYDPGNRYCIPYQWGTTGIGYNIKATGKELTSWADVFDPAYAGRVSFIEEPREAFAAILLLLGHSPNSTNQIELDEATAFLKSNADHIATYAPDTGQDLLDAGEVDIAHEYNGDIFQIMAENPDIRYMIPSEGAMIWSDNLCLLASAPNKENAEKFMNYLLDAEVGAALSNYLRYASPNQAALPFLNEEDRNHPGLYPPEEVLARMFFFANIGSASQLYDDAWSEVLANHGQ</sequence>
<dbReference type="Pfam" id="PF13416">
    <property type="entry name" value="SBP_bac_8"/>
    <property type="match status" value="1"/>
</dbReference>
<dbReference type="EMBL" id="JACNJN010000071">
    <property type="protein sequence ID" value="MBC8334564.1"/>
    <property type="molecule type" value="Genomic_DNA"/>
</dbReference>
<dbReference type="InterPro" id="IPR001188">
    <property type="entry name" value="Sperm_putr-bd"/>
</dbReference>
<dbReference type="Gene3D" id="3.40.190.10">
    <property type="entry name" value="Periplasmic binding protein-like II"/>
    <property type="match status" value="2"/>
</dbReference>
<comment type="subcellular location">
    <subcellularLocation>
        <location evidence="1">Periplasm</location>
    </subcellularLocation>
</comment>
<dbReference type="AlphaFoldDB" id="A0A8J6NIL4"/>
<feature type="chain" id="PRO_5035255744" evidence="6">
    <location>
        <begin position="30"/>
        <end position="368"/>
    </location>
</feature>
<dbReference type="GO" id="GO:0042597">
    <property type="term" value="C:periplasmic space"/>
    <property type="evidence" value="ECO:0007669"/>
    <property type="project" value="UniProtKB-SubCell"/>
</dbReference>
<feature type="binding site" evidence="5">
    <location>
        <position position="104"/>
    </location>
    <ligand>
        <name>spermidine</name>
        <dbReference type="ChEBI" id="CHEBI:57834"/>
    </ligand>
</feature>
<dbReference type="PROSITE" id="PS51257">
    <property type="entry name" value="PROKAR_LIPOPROTEIN"/>
    <property type="match status" value="1"/>
</dbReference>
<reference evidence="7 8" key="1">
    <citation type="submission" date="2020-08" db="EMBL/GenBank/DDBJ databases">
        <title>Bridging the membrane lipid divide: bacteria of the FCB group superphylum have the potential to synthesize archaeal ether lipids.</title>
        <authorList>
            <person name="Villanueva L."/>
            <person name="Von Meijenfeldt F.A.B."/>
            <person name="Westbye A.B."/>
            <person name="Yadav S."/>
            <person name="Hopmans E.C."/>
            <person name="Dutilh B.E."/>
            <person name="Sinninghe Damste J.S."/>
        </authorList>
    </citation>
    <scope>NUCLEOTIDE SEQUENCE [LARGE SCALE GENOMIC DNA]</scope>
    <source>
        <strain evidence="7">NIOZ-UU36</strain>
    </source>
</reference>
<dbReference type="Proteomes" id="UP000614469">
    <property type="component" value="Unassembled WGS sequence"/>
</dbReference>